<gene>
    <name evidence="1" type="ORF">RFULGI_LOCUS17545</name>
</gene>
<accession>A0A9N9JZ46</accession>
<reference evidence="1" key="1">
    <citation type="submission" date="2021-06" db="EMBL/GenBank/DDBJ databases">
        <authorList>
            <person name="Kallberg Y."/>
            <person name="Tangrot J."/>
            <person name="Rosling A."/>
        </authorList>
    </citation>
    <scope>NUCLEOTIDE SEQUENCE</scope>
    <source>
        <strain evidence="1">IN212</strain>
    </source>
</reference>
<protein>
    <submittedName>
        <fullName evidence="1">17080_t:CDS:1</fullName>
    </submittedName>
</protein>
<sequence length="59" mass="7420">ELTHEQQRRNNTKADLNLMTIAYNNEVKERRRWWFSYREKNRRVTKLIQEKFAIQLLLK</sequence>
<dbReference type="Proteomes" id="UP000789396">
    <property type="component" value="Unassembled WGS sequence"/>
</dbReference>
<proteinExistence type="predicted"/>
<comment type="caution">
    <text evidence="1">The sequence shown here is derived from an EMBL/GenBank/DDBJ whole genome shotgun (WGS) entry which is preliminary data.</text>
</comment>
<organism evidence="1 2">
    <name type="scientific">Racocetra fulgida</name>
    <dbReference type="NCBI Taxonomy" id="60492"/>
    <lineage>
        <taxon>Eukaryota</taxon>
        <taxon>Fungi</taxon>
        <taxon>Fungi incertae sedis</taxon>
        <taxon>Mucoromycota</taxon>
        <taxon>Glomeromycotina</taxon>
        <taxon>Glomeromycetes</taxon>
        <taxon>Diversisporales</taxon>
        <taxon>Gigasporaceae</taxon>
        <taxon>Racocetra</taxon>
    </lineage>
</organism>
<name>A0A9N9JZ46_9GLOM</name>
<feature type="non-terminal residue" evidence="1">
    <location>
        <position position="1"/>
    </location>
</feature>
<dbReference type="AlphaFoldDB" id="A0A9N9JZ46"/>
<feature type="non-terminal residue" evidence="1">
    <location>
        <position position="59"/>
    </location>
</feature>
<evidence type="ECO:0000313" key="2">
    <source>
        <dbReference type="Proteomes" id="UP000789396"/>
    </source>
</evidence>
<evidence type="ECO:0000313" key="1">
    <source>
        <dbReference type="EMBL" id="CAG8799015.1"/>
    </source>
</evidence>
<dbReference type="EMBL" id="CAJVPZ010069463">
    <property type="protein sequence ID" value="CAG8799015.1"/>
    <property type="molecule type" value="Genomic_DNA"/>
</dbReference>
<dbReference type="OrthoDB" id="10654376at2759"/>
<keyword evidence="2" id="KW-1185">Reference proteome</keyword>